<dbReference type="FunFam" id="3.40.50.2000:FF:000061">
    <property type="entry name" value="UDP-glycosyltransferase 83A1"/>
    <property type="match status" value="1"/>
</dbReference>
<dbReference type="Gramene" id="HORVU.MOREX.r2.5HG0425050.1">
    <property type="protein sequence ID" value="HORVU.MOREX.r2.5HG0425050.1"/>
    <property type="gene ID" value="HORVU.MOREX.r2.5HG0425050"/>
</dbReference>
<dbReference type="InterPro" id="IPR002213">
    <property type="entry name" value="UDP_glucos_trans"/>
</dbReference>
<dbReference type="Gramene" id="HORVU.MOREX.r3.5HG0511710.1">
    <property type="protein sequence ID" value="HORVU.MOREX.r3.5HG0511710.1"/>
    <property type="gene ID" value="HORVU.MOREX.r3.5HG0511710"/>
</dbReference>
<accession>A0A8I7B9V4</accession>
<dbReference type="Pfam" id="PF00201">
    <property type="entry name" value="UDPGT"/>
    <property type="match status" value="1"/>
</dbReference>
<dbReference type="PANTHER" id="PTHR48045:SF21">
    <property type="entry name" value="UDP-GLYCOSYLTRANSFERASE 83A1"/>
    <property type="match status" value="1"/>
</dbReference>
<dbReference type="EnsemblPlants" id="HORVU.MOREX.r3.5HG0511710.1">
    <property type="protein sequence ID" value="HORVU.MOREX.r3.5HG0511710.1"/>
    <property type="gene ID" value="HORVU.MOREX.r3.5HG0511710"/>
</dbReference>
<dbReference type="FunFam" id="3.40.50.2000:FF:000108">
    <property type="entry name" value="UDP-glycosyltransferase 83A1"/>
    <property type="match status" value="1"/>
</dbReference>
<sequence>MAAAAAPPQRPRVMVLPFPAQGHVIPLMALSRKLVEHGLEIDFVNTEFNHGRVLQALAEDGAIPGGIHMLSVPDGLGPADDHTDIGALVKGLPAAMSGRLEEMMRSRKTEWMIADVSMSWALELAATSGVRVALFSTYSAAVFALRMKLPKLIEDGVVDESGNVKRHERVQLTPPVDAAEIPWVSLGSTPERRRTNIQNVLRTNRLMPLAEKIICNTSMEMEPDALSLLPNALPLGPLVAPTSRPAGNFLPEDLTCLTWLDAQAPGSVVYVAFGSSGVLDTKQFQELADGLALSGRPFLWVVRPNFTTGTTEGWFDAFRRRVEGKGLIVGWAPQQLVLSHRAVACFVSHCGWNSTMEGMLHGVPFLCWPYFADQFANQSYLCNVWGTGMKLRRDERGVVAKEEIESMVARLLGDEGVKARAATWKDKAWASVAEGGCSHEYLLKLVSLLGEVGSHPVTA</sequence>
<dbReference type="RefSeq" id="XP_044984882.1">
    <property type="nucleotide sequence ID" value="XM_045128947.1"/>
</dbReference>
<dbReference type="OMA" id="KVHEMIQ"/>
<dbReference type="CDD" id="cd03784">
    <property type="entry name" value="GT1_Gtf-like"/>
    <property type="match status" value="1"/>
</dbReference>
<protein>
    <recommendedName>
        <fullName evidence="4">Glycosyltransferase</fullName>
    </recommendedName>
</protein>
<reference evidence="3" key="1">
    <citation type="journal article" date="2012" name="Nature">
        <title>A physical, genetic and functional sequence assembly of the barley genome.</title>
        <authorList>
            <consortium name="The International Barley Genome Sequencing Consortium"/>
            <person name="Mayer K.F."/>
            <person name="Waugh R."/>
            <person name="Brown J.W."/>
            <person name="Schulman A."/>
            <person name="Langridge P."/>
            <person name="Platzer M."/>
            <person name="Fincher G.B."/>
            <person name="Muehlbauer G.J."/>
            <person name="Sato K."/>
            <person name="Close T.J."/>
            <person name="Wise R.P."/>
            <person name="Stein N."/>
        </authorList>
    </citation>
    <scope>NUCLEOTIDE SEQUENCE [LARGE SCALE GENOMIC DNA]</scope>
    <source>
        <strain evidence="3">cv. Morex</strain>
    </source>
</reference>
<evidence type="ECO:0000313" key="3">
    <source>
        <dbReference type="Proteomes" id="UP000011116"/>
    </source>
</evidence>
<reference evidence="2" key="2">
    <citation type="submission" date="2020-10" db="EMBL/GenBank/DDBJ databases">
        <authorList>
            <person name="Scholz U."/>
            <person name="Mascher M."/>
            <person name="Fiebig A."/>
        </authorList>
    </citation>
    <scope>NUCLEOTIDE SEQUENCE [LARGE SCALE GENOMIC DNA]</scope>
    <source>
        <strain evidence="2">cv. Morex</strain>
    </source>
</reference>
<keyword evidence="3" id="KW-1185">Reference proteome</keyword>
<evidence type="ECO:0000313" key="2">
    <source>
        <dbReference type="EnsemblPlants" id="HORVU.MOREX.r3.5HG0511710.1"/>
    </source>
</evidence>
<keyword evidence="1" id="KW-0808">Transferase</keyword>
<gene>
    <name evidence="2" type="primary">LOC123452306</name>
</gene>
<name>A0A8I7B9V4_HORVV</name>
<dbReference type="SUPFAM" id="SSF53756">
    <property type="entry name" value="UDP-Glycosyltransferase/glycogen phosphorylase"/>
    <property type="match status" value="1"/>
</dbReference>
<dbReference type="Proteomes" id="UP000011116">
    <property type="component" value="Chromosome 5H"/>
</dbReference>
<dbReference type="GeneID" id="123452306"/>
<dbReference type="GO" id="GO:0035251">
    <property type="term" value="F:UDP-glucosyltransferase activity"/>
    <property type="evidence" value="ECO:0000318"/>
    <property type="project" value="GO_Central"/>
</dbReference>
<reference evidence="2" key="3">
    <citation type="submission" date="2022-01" db="UniProtKB">
        <authorList>
            <consortium name="EnsemblPlants"/>
        </authorList>
    </citation>
    <scope>IDENTIFICATION</scope>
    <source>
        <strain evidence="2">subsp. vulgare</strain>
    </source>
</reference>
<dbReference type="AlphaFoldDB" id="A0A8I7B9V4"/>
<dbReference type="KEGG" id="hvg:123452306"/>
<organism evidence="2 3">
    <name type="scientific">Hordeum vulgare subsp. vulgare</name>
    <name type="common">Domesticated barley</name>
    <dbReference type="NCBI Taxonomy" id="112509"/>
    <lineage>
        <taxon>Eukaryota</taxon>
        <taxon>Viridiplantae</taxon>
        <taxon>Streptophyta</taxon>
        <taxon>Embryophyta</taxon>
        <taxon>Tracheophyta</taxon>
        <taxon>Spermatophyta</taxon>
        <taxon>Magnoliopsida</taxon>
        <taxon>Liliopsida</taxon>
        <taxon>Poales</taxon>
        <taxon>Poaceae</taxon>
        <taxon>BOP clade</taxon>
        <taxon>Pooideae</taxon>
        <taxon>Triticodae</taxon>
        <taxon>Triticeae</taxon>
        <taxon>Hordeinae</taxon>
        <taxon>Hordeum</taxon>
    </lineage>
</organism>
<dbReference type="PANTHER" id="PTHR48045">
    <property type="entry name" value="UDP-GLYCOSYLTRANSFERASE 72B1"/>
    <property type="match status" value="1"/>
</dbReference>
<proteinExistence type="predicted"/>
<dbReference type="SMR" id="A0A8I7B9V4"/>
<dbReference type="Gene3D" id="3.40.50.2000">
    <property type="entry name" value="Glycogen Phosphorylase B"/>
    <property type="match status" value="2"/>
</dbReference>
<evidence type="ECO:0008006" key="4">
    <source>
        <dbReference type="Google" id="ProtNLM"/>
    </source>
</evidence>
<dbReference type="OrthoDB" id="5835829at2759"/>
<evidence type="ECO:0000256" key="1">
    <source>
        <dbReference type="ARBA" id="ARBA00022679"/>
    </source>
</evidence>